<protein>
    <recommendedName>
        <fullName evidence="3">CGNR zinc finger domain-containing protein</fullName>
    </recommendedName>
</protein>
<evidence type="ECO:0000313" key="1">
    <source>
        <dbReference type="EMBL" id="PWJ79794.1"/>
    </source>
</evidence>
<reference evidence="1 2" key="1">
    <citation type="submission" date="2018-05" db="EMBL/GenBank/DDBJ databases">
        <title>Genomic Encyclopedia of Type Strains, Phase IV (KMG-IV): sequencing the most valuable type-strain genomes for metagenomic binning, comparative biology and taxonomic classification.</title>
        <authorList>
            <person name="Goeker M."/>
        </authorList>
    </citation>
    <scope>NUCLEOTIDE SEQUENCE [LARGE SCALE GENOMIC DNA]</scope>
    <source>
        <strain evidence="1 2">DSM 6986</strain>
    </source>
</reference>
<keyword evidence="2" id="KW-1185">Reference proteome</keyword>
<dbReference type="AlphaFoldDB" id="A0A316C0M2"/>
<gene>
    <name evidence="1" type="ORF">C7441_11471</name>
</gene>
<evidence type="ECO:0000313" key="2">
    <source>
        <dbReference type="Proteomes" id="UP000245396"/>
    </source>
</evidence>
<organism evidence="1 2">
    <name type="scientific">Pseudaminobacter salicylatoxidans</name>
    <dbReference type="NCBI Taxonomy" id="93369"/>
    <lineage>
        <taxon>Bacteria</taxon>
        <taxon>Pseudomonadati</taxon>
        <taxon>Pseudomonadota</taxon>
        <taxon>Alphaproteobacteria</taxon>
        <taxon>Hyphomicrobiales</taxon>
        <taxon>Phyllobacteriaceae</taxon>
        <taxon>Pseudaminobacter</taxon>
    </lineage>
</organism>
<sequence>MIPIRLDWQRPRDGVEIVEGDNAGEPKHPDIDYRKLRARSERVDSVVYSITNLENSMAIRFLNTSGDDDLVTFVSRFGLPQKLLTPHQLSVASLYALKEDLEDILALGAFPNSIEKAQHANGVLKFVSLAPSFEHAGSQSKLVMRPTNLADFMIMEAVFAYEVGATLARCFHCSKAYLTGPLTGRRSHSVYCSDRCRVAAMRARNAAKGAD</sequence>
<dbReference type="EMBL" id="QGGG01000014">
    <property type="protein sequence ID" value="PWJ79794.1"/>
    <property type="molecule type" value="Genomic_DNA"/>
</dbReference>
<dbReference type="Proteomes" id="UP000245396">
    <property type="component" value="Unassembled WGS sequence"/>
</dbReference>
<name>A0A316C0M2_PSESE</name>
<proteinExistence type="predicted"/>
<evidence type="ECO:0008006" key="3">
    <source>
        <dbReference type="Google" id="ProtNLM"/>
    </source>
</evidence>
<comment type="caution">
    <text evidence="1">The sequence shown here is derived from an EMBL/GenBank/DDBJ whole genome shotgun (WGS) entry which is preliminary data.</text>
</comment>
<accession>A0A316C0M2</accession>